<dbReference type="InterPro" id="IPR004843">
    <property type="entry name" value="Calcineurin-like_PHP"/>
</dbReference>
<protein>
    <recommendedName>
        <fullName evidence="1">Calcineurin-like phosphoesterase domain-containing protein</fullName>
    </recommendedName>
</protein>
<dbReference type="GO" id="GO:0016787">
    <property type="term" value="F:hydrolase activity"/>
    <property type="evidence" value="ECO:0007669"/>
    <property type="project" value="InterPro"/>
</dbReference>
<dbReference type="Proteomes" id="UP000017836">
    <property type="component" value="Unassembled WGS sequence"/>
</dbReference>
<dbReference type="eggNOG" id="KOG0374">
    <property type="taxonomic scope" value="Eukaryota"/>
</dbReference>
<evidence type="ECO:0000313" key="2">
    <source>
        <dbReference type="EMBL" id="ERN06112.1"/>
    </source>
</evidence>
<proteinExistence type="predicted"/>
<evidence type="ECO:0000313" key="3">
    <source>
        <dbReference type="Proteomes" id="UP000017836"/>
    </source>
</evidence>
<dbReference type="KEGG" id="atr:18434301"/>
<dbReference type="SUPFAM" id="SSF56300">
    <property type="entry name" value="Metallo-dependent phosphatases"/>
    <property type="match status" value="1"/>
</dbReference>
<dbReference type="PANTHER" id="PTHR47680">
    <property type="entry name" value="SHEWANELLA-LIKE PROTEIN PHOSPHATASE 2"/>
    <property type="match status" value="1"/>
</dbReference>
<accession>W1P8A5</accession>
<dbReference type="EMBL" id="KI393908">
    <property type="protein sequence ID" value="ERN06112.1"/>
    <property type="molecule type" value="Genomic_DNA"/>
</dbReference>
<organism evidence="2 3">
    <name type="scientific">Amborella trichopoda</name>
    <dbReference type="NCBI Taxonomy" id="13333"/>
    <lineage>
        <taxon>Eukaryota</taxon>
        <taxon>Viridiplantae</taxon>
        <taxon>Streptophyta</taxon>
        <taxon>Embryophyta</taxon>
        <taxon>Tracheophyta</taxon>
        <taxon>Spermatophyta</taxon>
        <taxon>Magnoliopsida</taxon>
        <taxon>Amborellales</taxon>
        <taxon>Amborellaceae</taxon>
        <taxon>Amborella</taxon>
    </lineage>
</organism>
<dbReference type="STRING" id="13333.W1P8A5"/>
<dbReference type="Gene3D" id="3.60.21.10">
    <property type="match status" value="1"/>
</dbReference>
<keyword evidence="3" id="KW-1185">Reference proteome</keyword>
<feature type="domain" description="Calcineurin-like phosphoesterase" evidence="1">
    <location>
        <begin position="48"/>
        <end position="131"/>
    </location>
</feature>
<dbReference type="PANTHER" id="PTHR47680:SF2">
    <property type="entry name" value="SHEWANELLA-LIKE PROTEIN PHOSPHATASE 2"/>
    <property type="match status" value="1"/>
</dbReference>
<dbReference type="HOGENOM" id="CLU_1752173_0_0_1"/>
<sequence length="149" mass="16891">MDPICQDVPLCLSNFMDTFVDFTVSGLFLSPEKTQQQQNSTYPSLPRLLAGDLHGYLEKAKQALKMAKIFDENDHSIASGSMIMKLGDILDKGGEELKLLYFLEKLKQDAEKSNRKLLILQGNHESLNIQGDFKYVIKVGPEEFNYWGD</sequence>
<dbReference type="OrthoDB" id="5976022at2759"/>
<dbReference type="OMA" id="GSMIMKL"/>
<dbReference type="Gramene" id="ERN06112">
    <property type="protein sequence ID" value="ERN06112"/>
    <property type="gene ID" value="AMTR_s00016p00058360"/>
</dbReference>
<gene>
    <name evidence="2" type="ORF">AMTR_s00016p00058360</name>
</gene>
<dbReference type="Pfam" id="PF00149">
    <property type="entry name" value="Metallophos"/>
    <property type="match status" value="1"/>
</dbReference>
<name>W1P8A5_AMBTC</name>
<dbReference type="InterPro" id="IPR029052">
    <property type="entry name" value="Metallo-depent_PP-like"/>
</dbReference>
<reference evidence="3" key="1">
    <citation type="journal article" date="2013" name="Science">
        <title>The Amborella genome and the evolution of flowering plants.</title>
        <authorList>
            <consortium name="Amborella Genome Project"/>
        </authorList>
    </citation>
    <scope>NUCLEOTIDE SEQUENCE [LARGE SCALE GENOMIC DNA]</scope>
</reference>
<evidence type="ECO:0000259" key="1">
    <source>
        <dbReference type="Pfam" id="PF00149"/>
    </source>
</evidence>
<dbReference type="AlphaFoldDB" id="W1P8A5"/>